<dbReference type="Proteomes" id="UP001157502">
    <property type="component" value="Chromosome 31"/>
</dbReference>
<evidence type="ECO:0000313" key="1">
    <source>
        <dbReference type="EMBL" id="KAJ7988472.1"/>
    </source>
</evidence>
<reference evidence="1" key="1">
    <citation type="submission" date="2021-05" db="EMBL/GenBank/DDBJ databases">
        <authorList>
            <person name="Pan Q."/>
            <person name="Jouanno E."/>
            <person name="Zahm M."/>
            <person name="Klopp C."/>
            <person name="Cabau C."/>
            <person name="Louis A."/>
            <person name="Berthelot C."/>
            <person name="Parey E."/>
            <person name="Roest Crollius H."/>
            <person name="Montfort J."/>
            <person name="Robinson-Rechavi M."/>
            <person name="Bouchez O."/>
            <person name="Lampietro C."/>
            <person name="Lopez Roques C."/>
            <person name="Donnadieu C."/>
            <person name="Postlethwait J."/>
            <person name="Bobe J."/>
            <person name="Dillon D."/>
            <person name="Chandos A."/>
            <person name="von Hippel F."/>
            <person name="Guiguen Y."/>
        </authorList>
    </citation>
    <scope>NUCLEOTIDE SEQUENCE</scope>
    <source>
        <strain evidence="1">YG-Jan2019</strain>
    </source>
</reference>
<gene>
    <name evidence="1" type="ORF">DPEC_G00323920</name>
</gene>
<comment type="caution">
    <text evidence="1">The sequence shown here is derived from an EMBL/GenBank/DDBJ whole genome shotgun (WGS) entry which is preliminary data.</text>
</comment>
<protein>
    <submittedName>
        <fullName evidence="1">Uncharacterized protein</fullName>
    </submittedName>
</protein>
<keyword evidence="2" id="KW-1185">Reference proteome</keyword>
<dbReference type="EMBL" id="CM055758">
    <property type="protein sequence ID" value="KAJ7988472.1"/>
    <property type="molecule type" value="Genomic_DNA"/>
</dbReference>
<proteinExistence type="predicted"/>
<organism evidence="1 2">
    <name type="scientific">Dallia pectoralis</name>
    <name type="common">Alaska blackfish</name>
    <dbReference type="NCBI Taxonomy" id="75939"/>
    <lineage>
        <taxon>Eukaryota</taxon>
        <taxon>Metazoa</taxon>
        <taxon>Chordata</taxon>
        <taxon>Craniata</taxon>
        <taxon>Vertebrata</taxon>
        <taxon>Euteleostomi</taxon>
        <taxon>Actinopterygii</taxon>
        <taxon>Neopterygii</taxon>
        <taxon>Teleostei</taxon>
        <taxon>Protacanthopterygii</taxon>
        <taxon>Esociformes</taxon>
        <taxon>Umbridae</taxon>
        <taxon>Dallia</taxon>
    </lineage>
</organism>
<name>A0ACC2FB09_DALPE</name>
<sequence>MRFLGTFQLVKMLYSLLPGMLLTGTIRIFTLLTGMHCQEISRDTRNPAPFPVYPSVVYQILNADHLLLRENSQEVLLNSSLQAQSQAFLVTNPGSGLLRPAVNATFGPLSVENPISPELLLRDRRIIPVILARLVRSSAPIIWILFHMPSVPSGGDAGGARKGEEGGGRRGTEEVAHCVTAYAFWETREVRGPCLLSPGGFCVAQLRPDPVWFSPTGRSSGSSSRESRGEIRGNPVEIYFQSRRDRAGQCVPQDSLQRAGRAGPVGSGTTMRRVGSVTLQKATSGNPTFLRLRLGGAMVVQTSSKPLRTTDLATFYVFFSSASAVETFTLRATVRKGMTFIAARPSDSALWDIALEPGRAATNTVSVVCQRKTAITGKRGLLEVLQLDFETKELTGQQSESQMITWHFETGNVKDVGVMRIYTSRRDFVGLAPLVVDSDVLNTAVLTGKKVAVPVRTLAVEADGSVLDVTNSTNCRSTDENVLKVSDRCDYVFVNGKETRGRMRTLLNFTYSYLSAQLEMNVWMPRLPLLIDVADPELSQIKGWRVPVAAGSKRTSWDSEEEEELKKGRGCMLQYQHTVVRVLTPFVAEPWEPAPDPTAGGRVGDALDTFLGADWLVDVTRLVRYSLRVGDQAIARLQMGNVLQGRAAGSTTLQVVSPLSESILAERMVRVQDDKVSVTELGVQLVSGLSLSLQLSPGSNRAIVATATTQEVMQRPKQEALVSCWVRFSDGSVTPLDLFDRSVYSLTVTSGDDSVATVRRTPQWTFVVAKGEGQGAPVKAELRICEECQKSKRKSKLVVGSALLRVGFQTSSRADGGGGASDRGLDGSEVEPNPVATPSPEPAPVVTSPGPLTEEEIDTRSFRNPTLYRQDVTATTGRPQEVAGDGISRSTASTPVTGKPGSDRTPGIGPRKDWGNLVENPNQRNEMPGAEAPPPIEPPKQSKPPQVVESDLVRTFRAMSDLEIGIFSLVGVSVVAILAFLLNCASYKLCFRGQKSPVQSNPDPNDPKKHRHDWVWLGATTGPTSGKPPQVSTLKRENQRSMDSHCSLEGSLEGSLGMRPIPERTATLGRRSSSQQFPALEPIAQRSATLLAKPTQNNPLHSPTSKRNQVQFTTFTTLDIKHLAALKRNGVDFNWASQSGEPAPSRGSLPDMTWPVVTPVGKLQ</sequence>
<accession>A0ACC2FB09</accession>
<evidence type="ECO:0000313" key="2">
    <source>
        <dbReference type="Proteomes" id="UP001157502"/>
    </source>
</evidence>